<proteinExistence type="predicted"/>
<reference evidence="1" key="1">
    <citation type="journal article" date="2015" name="Nature">
        <title>Complex archaea that bridge the gap between prokaryotes and eukaryotes.</title>
        <authorList>
            <person name="Spang A."/>
            <person name="Saw J.H."/>
            <person name="Jorgensen S.L."/>
            <person name="Zaremba-Niedzwiedzka K."/>
            <person name="Martijn J."/>
            <person name="Lind A.E."/>
            <person name="van Eijk R."/>
            <person name="Schleper C."/>
            <person name="Guy L."/>
            <person name="Ettema T.J."/>
        </authorList>
    </citation>
    <scope>NUCLEOTIDE SEQUENCE</scope>
</reference>
<name>A0A0F9KVZ5_9ZZZZ</name>
<dbReference type="EMBL" id="LAZR01007338">
    <property type="protein sequence ID" value="KKM85898.1"/>
    <property type="molecule type" value="Genomic_DNA"/>
</dbReference>
<comment type="caution">
    <text evidence="1">The sequence shown here is derived from an EMBL/GenBank/DDBJ whole genome shotgun (WGS) entry which is preliminary data.</text>
</comment>
<sequence>MRGYDRILDEIVMVDDPAAVRVYNRIHDRLRSLKYMSMLRLMYVRLLLKVLQQVIVKRSSASTM</sequence>
<protein>
    <submittedName>
        <fullName evidence="1">Uncharacterized protein</fullName>
    </submittedName>
</protein>
<organism evidence="1">
    <name type="scientific">marine sediment metagenome</name>
    <dbReference type="NCBI Taxonomy" id="412755"/>
    <lineage>
        <taxon>unclassified sequences</taxon>
        <taxon>metagenomes</taxon>
        <taxon>ecological metagenomes</taxon>
    </lineage>
</organism>
<dbReference type="AlphaFoldDB" id="A0A0F9KVZ5"/>
<accession>A0A0F9KVZ5</accession>
<gene>
    <name evidence="1" type="ORF">LCGC14_1284390</name>
</gene>
<evidence type="ECO:0000313" key="1">
    <source>
        <dbReference type="EMBL" id="KKM85898.1"/>
    </source>
</evidence>